<reference evidence="1" key="1">
    <citation type="submission" date="2015-11" db="EMBL/GenBank/DDBJ databases">
        <title>Plasmid sequences of Acetobacter pasteurianus Ab3.</title>
        <authorList>
            <person name="Xia K."/>
            <person name="Li Y."/>
        </authorList>
    </citation>
    <scope>NUCLEOTIDE SEQUENCE</scope>
    <source>
        <strain evidence="1">Ab3</strain>
        <plasmid evidence="1">ApAb3p2</plasmid>
    </source>
</reference>
<organism evidence="1">
    <name type="scientific">Acetobacter pasteurianus</name>
    <name type="common">Acetobacter turbidans</name>
    <dbReference type="NCBI Taxonomy" id="438"/>
    <lineage>
        <taxon>Bacteria</taxon>
        <taxon>Pseudomonadati</taxon>
        <taxon>Pseudomonadota</taxon>
        <taxon>Alphaproteobacteria</taxon>
        <taxon>Acetobacterales</taxon>
        <taxon>Acetobacteraceae</taxon>
        <taxon>Acetobacter</taxon>
    </lineage>
</organism>
<gene>
    <name evidence="1" type="ORF">DB34_14590</name>
</gene>
<evidence type="ECO:0000313" key="1">
    <source>
        <dbReference type="EMBL" id="ALR88384.1"/>
    </source>
</evidence>
<evidence type="ECO:0008006" key="2">
    <source>
        <dbReference type="Google" id="ProtNLM"/>
    </source>
</evidence>
<accession>A0A0S3JPN0</accession>
<dbReference type="EMBL" id="CP013470">
    <property type="protein sequence ID" value="ALR88384.1"/>
    <property type="molecule type" value="Genomic_DNA"/>
</dbReference>
<proteinExistence type="predicted"/>
<dbReference type="Gene3D" id="1.20.120.330">
    <property type="entry name" value="Nucleotidyltransferases domain 2"/>
    <property type="match status" value="1"/>
</dbReference>
<geneLocation type="plasmid" evidence="1">
    <name>ApAb3p2</name>
</geneLocation>
<protein>
    <recommendedName>
        <fullName evidence="2">HEPN domain-containing protein</fullName>
    </recommendedName>
</protein>
<name>A0A0S3JPN0_ACEPA</name>
<keyword evidence="1" id="KW-0614">Plasmid</keyword>
<dbReference type="AlphaFoldDB" id="A0A0S3JPN0"/>
<sequence length="163" mass="18196">MSYIVKVFALPEKSDPIAKKIGAQIWLASCYLHDAKTLLETRSRNAVNQLFYAVEALLIATMTAEGLHINRHQQHQLGAILDTMPDENPWKPEFRPLEVLTGYATTYRYATPGGRIPKAPPQADVEGWLTATSRLLETAKMHFDVTVDTGEYNSMAGVIDPPR</sequence>
<dbReference type="RefSeq" id="WP_168455063.1">
    <property type="nucleotide sequence ID" value="NZ_CP013470.1"/>
</dbReference>